<comment type="cofactor">
    <cofactor evidence="8">
        <name>Zn(2+)</name>
        <dbReference type="ChEBI" id="CHEBI:29105"/>
    </cofactor>
</comment>
<feature type="binding site" evidence="7">
    <location>
        <position position="31"/>
    </location>
    <ligand>
        <name>Ca(2+)</name>
        <dbReference type="ChEBI" id="CHEBI:29108"/>
    </ligand>
</feature>
<dbReference type="GO" id="GO:0046514">
    <property type="term" value="P:ceramide catabolic process"/>
    <property type="evidence" value="ECO:0007669"/>
    <property type="project" value="TreeGrafter"/>
</dbReference>
<dbReference type="AlphaFoldDB" id="A0AAV5QKN5"/>
<keyword evidence="11" id="KW-1185">Reference proteome</keyword>
<accession>A0AAV5QKN5</accession>
<evidence type="ECO:0000256" key="4">
    <source>
        <dbReference type="ARBA" id="ARBA00022801"/>
    </source>
</evidence>
<feature type="binding site" evidence="7">
    <location>
        <position position="32"/>
    </location>
    <ligand>
        <name>Ca(2+)</name>
        <dbReference type="ChEBI" id="CHEBI:29108"/>
    </ligand>
</feature>
<evidence type="ECO:0000256" key="5">
    <source>
        <dbReference type="ARBA" id="ARBA00022989"/>
    </source>
</evidence>
<evidence type="ECO:0000256" key="1">
    <source>
        <dbReference type="ARBA" id="ARBA00004141"/>
    </source>
</evidence>
<feature type="transmembrane region" description="Helical" evidence="9">
    <location>
        <begin position="191"/>
        <end position="209"/>
    </location>
</feature>
<feature type="binding site" evidence="7">
    <location>
        <position position="34"/>
    </location>
    <ligand>
        <name>Ca(2+)</name>
        <dbReference type="ChEBI" id="CHEBI:29108"/>
    </ligand>
</feature>
<dbReference type="GO" id="GO:0046872">
    <property type="term" value="F:metal ion binding"/>
    <property type="evidence" value="ECO:0007669"/>
    <property type="project" value="UniProtKB-KW"/>
</dbReference>
<proteinExistence type="inferred from homology"/>
<dbReference type="GeneID" id="90073101"/>
<feature type="binding site" evidence="8">
    <location>
        <position position="93"/>
    </location>
    <ligand>
        <name>Zn(2+)</name>
        <dbReference type="ChEBI" id="CHEBI:29105"/>
        <note>catalytic</note>
    </ligand>
</feature>
<gene>
    <name evidence="10" type="ORF">DASC09_024470</name>
</gene>
<dbReference type="GO" id="GO:0005789">
    <property type="term" value="C:endoplasmic reticulum membrane"/>
    <property type="evidence" value="ECO:0007669"/>
    <property type="project" value="TreeGrafter"/>
</dbReference>
<evidence type="ECO:0000256" key="8">
    <source>
        <dbReference type="PIRSR" id="PIRSR608901-2"/>
    </source>
</evidence>
<feature type="binding site" evidence="8">
    <location>
        <position position="237"/>
    </location>
    <ligand>
        <name>Zn(2+)</name>
        <dbReference type="ChEBI" id="CHEBI:29105"/>
        <note>catalytic</note>
    </ligand>
</feature>
<feature type="transmembrane region" description="Helical" evidence="9">
    <location>
        <begin position="76"/>
        <end position="98"/>
    </location>
</feature>
<keyword evidence="7" id="KW-0106">Calcium</keyword>
<feature type="binding site" evidence="7">
    <location>
        <position position="36"/>
    </location>
    <ligand>
        <name>Ca(2+)</name>
        <dbReference type="ChEBI" id="CHEBI:29108"/>
    </ligand>
</feature>
<feature type="binding site" evidence="7">
    <location>
        <position position="45"/>
    </location>
    <ligand>
        <name>Ca(2+)</name>
        <dbReference type="ChEBI" id="CHEBI:29108"/>
    </ligand>
</feature>
<evidence type="ECO:0000256" key="2">
    <source>
        <dbReference type="ARBA" id="ARBA00009780"/>
    </source>
</evidence>
<dbReference type="RefSeq" id="XP_064852122.1">
    <property type="nucleotide sequence ID" value="XM_064996050.1"/>
</dbReference>
<evidence type="ECO:0000256" key="3">
    <source>
        <dbReference type="ARBA" id="ARBA00022692"/>
    </source>
</evidence>
<dbReference type="GO" id="GO:0046513">
    <property type="term" value="P:ceramide biosynthetic process"/>
    <property type="evidence" value="ECO:0007669"/>
    <property type="project" value="TreeGrafter"/>
</dbReference>
<evidence type="ECO:0000313" key="11">
    <source>
        <dbReference type="Proteomes" id="UP001360560"/>
    </source>
</evidence>
<comment type="similarity">
    <text evidence="2">Belongs to the alkaline ceramidase family.</text>
</comment>
<evidence type="ECO:0000256" key="7">
    <source>
        <dbReference type="PIRSR" id="PIRSR608901-1"/>
    </source>
</evidence>
<name>A0AAV5QKN5_9ASCO</name>
<dbReference type="EMBL" id="BTFZ01000004">
    <property type="protein sequence ID" value="GMM35122.1"/>
    <property type="molecule type" value="Genomic_DNA"/>
</dbReference>
<dbReference type="Proteomes" id="UP001360560">
    <property type="component" value="Unassembled WGS sequence"/>
</dbReference>
<dbReference type="PANTHER" id="PTHR46187:SF3">
    <property type="entry name" value="ALKALINE CERAMIDASE 3"/>
    <property type="match status" value="1"/>
</dbReference>
<feature type="binding site" evidence="8">
    <location>
        <position position="241"/>
    </location>
    <ligand>
        <name>Zn(2+)</name>
        <dbReference type="ChEBI" id="CHEBI:29105"/>
        <note>catalytic</note>
    </ligand>
</feature>
<feature type="transmembrane region" description="Helical" evidence="9">
    <location>
        <begin position="130"/>
        <end position="150"/>
    </location>
</feature>
<keyword evidence="3 9" id="KW-0812">Transmembrane</keyword>
<keyword evidence="7" id="KW-0479">Metal-binding</keyword>
<evidence type="ECO:0000256" key="6">
    <source>
        <dbReference type="ARBA" id="ARBA00023136"/>
    </source>
</evidence>
<comment type="caution">
    <text evidence="10">The sequence shown here is derived from an EMBL/GenBank/DDBJ whole genome shotgun (WGS) entry which is preliminary data.</text>
</comment>
<dbReference type="Pfam" id="PF05875">
    <property type="entry name" value="Ceramidase"/>
    <property type="match status" value="1"/>
</dbReference>
<keyword evidence="6 9" id="KW-0472">Membrane</keyword>
<dbReference type="InterPro" id="IPR008901">
    <property type="entry name" value="ACER"/>
</dbReference>
<dbReference type="PANTHER" id="PTHR46187">
    <property type="entry name" value="ALKALINE CERAMIDASE 3"/>
    <property type="match status" value="1"/>
</dbReference>
<comment type="subcellular location">
    <subcellularLocation>
        <location evidence="1">Membrane</location>
        <topology evidence="1">Multi-pass membrane protein</topology>
    </subcellularLocation>
</comment>
<organism evidence="10 11">
    <name type="scientific">Saccharomycopsis crataegensis</name>
    <dbReference type="NCBI Taxonomy" id="43959"/>
    <lineage>
        <taxon>Eukaryota</taxon>
        <taxon>Fungi</taxon>
        <taxon>Dikarya</taxon>
        <taxon>Ascomycota</taxon>
        <taxon>Saccharomycotina</taxon>
        <taxon>Saccharomycetes</taxon>
        <taxon>Saccharomycopsidaceae</taxon>
        <taxon>Saccharomycopsis</taxon>
    </lineage>
</organism>
<dbReference type="GO" id="GO:0016811">
    <property type="term" value="F:hydrolase activity, acting on carbon-nitrogen (but not peptide) bonds, in linear amides"/>
    <property type="evidence" value="ECO:0007669"/>
    <property type="project" value="InterPro"/>
</dbReference>
<protein>
    <submittedName>
        <fullName evidence="10">Alkaline dihydroceramidase</fullName>
    </submittedName>
</protein>
<keyword evidence="8" id="KW-0862">Zinc</keyword>
<keyword evidence="5 9" id="KW-1133">Transmembrane helix</keyword>
<keyword evidence="4" id="KW-0378">Hydrolase</keyword>
<evidence type="ECO:0000256" key="9">
    <source>
        <dbReference type="SAM" id="Phobius"/>
    </source>
</evidence>
<sequence>MFELPFALSVPYPDIDTVSSYWGSEVTATIDWCEENNVISYYIAEFVNTITNSFFMFLACFAILRSVQNGFEKRFILGNCGFLLVGIGSWLFHMTLMYEFQLLDELPMLYATCVPFWSIFSKGKSPKQTFIIGVLVTTLAGLMTAIYLIIKDPTFHQACYAFLNFMIIGKSYHTITTSVDNVKYKKEISTMIMLMVKGVGSFLFGYFLWNLDIHLCSQVTQLKRFVGLPYGFLLEGHGWWHLFTGLGVYHYDIFLEYLRLFEIGKQDDYCLTTKFYILPDIETKDRQVTEKKES</sequence>
<feature type="transmembrane region" description="Helical" evidence="9">
    <location>
        <begin position="39"/>
        <end position="64"/>
    </location>
</feature>
<reference evidence="10 11" key="1">
    <citation type="journal article" date="2023" name="Elife">
        <title>Identification of key yeast species and microbe-microbe interactions impacting larval growth of Drosophila in the wild.</title>
        <authorList>
            <person name="Mure A."/>
            <person name="Sugiura Y."/>
            <person name="Maeda R."/>
            <person name="Honda K."/>
            <person name="Sakurai N."/>
            <person name="Takahashi Y."/>
            <person name="Watada M."/>
            <person name="Katoh T."/>
            <person name="Gotoh A."/>
            <person name="Gotoh Y."/>
            <person name="Taniguchi I."/>
            <person name="Nakamura K."/>
            <person name="Hayashi T."/>
            <person name="Katayama T."/>
            <person name="Uemura T."/>
            <person name="Hattori Y."/>
        </authorList>
    </citation>
    <scope>NUCLEOTIDE SEQUENCE [LARGE SCALE GENOMIC DNA]</scope>
    <source>
        <strain evidence="10 11">SC-9</strain>
    </source>
</reference>
<evidence type="ECO:0000313" key="10">
    <source>
        <dbReference type="EMBL" id="GMM35122.1"/>
    </source>
</evidence>